<name>A0ACB9FMM2_ARCLA</name>
<proteinExistence type="predicted"/>
<evidence type="ECO:0000313" key="2">
    <source>
        <dbReference type="Proteomes" id="UP001055879"/>
    </source>
</evidence>
<protein>
    <submittedName>
        <fullName evidence="1">Uncharacterized protein</fullName>
    </submittedName>
</protein>
<dbReference type="Proteomes" id="UP001055879">
    <property type="component" value="Linkage Group LG01"/>
</dbReference>
<sequence>MSTLRGREMELPTMEMAGGKIHDDYDSSSLSMSSTLSSSDSLTLQKLKNRPHHNHNFEPLKIKEEMEDDKTNEGSGGRDNNRKLESPINKQNSKSAVAKEAIDGSLPLKSNSLKVKPLKGH</sequence>
<dbReference type="EMBL" id="CM042047">
    <property type="protein sequence ID" value="KAI3772598.1"/>
    <property type="molecule type" value="Genomic_DNA"/>
</dbReference>
<accession>A0ACB9FMM2</accession>
<organism evidence="1 2">
    <name type="scientific">Arctium lappa</name>
    <name type="common">Greater burdock</name>
    <name type="synonym">Lappa major</name>
    <dbReference type="NCBI Taxonomy" id="4217"/>
    <lineage>
        <taxon>Eukaryota</taxon>
        <taxon>Viridiplantae</taxon>
        <taxon>Streptophyta</taxon>
        <taxon>Embryophyta</taxon>
        <taxon>Tracheophyta</taxon>
        <taxon>Spermatophyta</taxon>
        <taxon>Magnoliopsida</taxon>
        <taxon>eudicotyledons</taxon>
        <taxon>Gunneridae</taxon>
        <taxon>Pentapetalae</taxon>
        <taxon>asterids</taxon>
        <taxon>campanulids</taxon>
        <taxon>Asterales</taxon>
        <taxon>Asteraceae</taxon>
        <taxon>Carduoideae</taxon>
        <taxon>Cardueae</taxon>
        <taxon>Arctiinae</taxon>
        <taxon>Arctium</taxon>
    </lineage>
</organism>
<reference evidence="2" key="1">
    <citation type="journal article" date="2022" name="Mol. Ecol. Resour.">
        <title>The genomes of chicory, endive, great burdock and yacon provide insights into Asteraceae palaeo-polyploidization history and plant inulin production.</title>
        <authorList>
            <person name="Fan W."/>
            <person name="Wang S."/>
            <person name="Wang H."/>
            <person name="Wang A."/>
            <person name="Jiang F."/>
            <person name="Liu H."/>
            <person name="Zhao H."/>
            <person name="Xu D."/>
            <person name="Zhang Y."/>
        </authorList>
    </citation>
    <scope>NUCLEOTIDE SEQUENCE [LARGE SCALE GENOMIC DNA]</scope>
    <source>
        <strain evidence="2">cv. Niubang</strain>
    </source>
</reference>
<reference evidence="1 2" key="2">
    <citation type="journal article" date="2022" name="Mol. Ecol. Resour.">
        <title>The genomes of chicory, endive, great burdock and yacon provide insights into Asteraceae paleo-polyploidization history and plant inulin production.</title>
        <authorList>
            <person name="Fan W."/>
            <person name="Wang S."/>
            <person name="Wang H."/>
            <person name="Wang A."/>
            <person name="Jiang F."/>
            <person name="Liu H."/>
            <person name="Zhao H."/>
            <person name="Xu D."/>
            <person name="Zhang Y."/>
        </authorList>
    </citation>
    <scope>NUCLEOTIDE SEQUENCE [LARGE SCALE GENOMIC DNA]</scope>
    <source>
        <strain evidence="2">cv. Niubang</strain>
    </source>
</reference>
<comment type="caution">
    <text evidence="1">The sequence shown here is derived from an EMBL/GenBank/DDBJ whole genome shotgun (WGS) entry which is preliminary data.</text>
</comment>
<gene>
    <name evidence="1" type="ORF">L6452_03788</name>
</gene>
<keyword evidence="2" id="KW-1185">Reference proteome</keyword>
<evidence type="ECO:0000313" key="1">
    <source>
        <dbReference type="EMBL" id="KAI3772598.1"/>
    </source>
</evidence>